<keyword evidence="4" id="KW-1185">Reference proteome</keyword>
<dbReference type="Proteomes" id="UP001159363">
    <property type="component" value="Chromosome 8"/>
</dbReference>
<dbReference type="InterPro" id="IPR038717">
    <property type="entry name" value="Tc1-like_DDE_dom"/>
</dbReference>
<accession>A0ABQ9GW11</accession>
<feature type="region of interest" description="Disordered" evidence="1">
    <location>
        <begin position="149"/>
        <end position="168"/>
    </location>
</feature>
<name>A0ABQ9GW11_9NEOP</name>
<evidence type="ECO:0000259" key="2">
    <source>
        <dbReference type="Pfam" id="PF13358"/>
    </source>
</evidence>
<dbReference type="EMBL" id="JARBHB010000009">
    <property type="protein sequence ID" value="KAJ8876222.1"/>
    <property type="molecule type" value="Genomic_DNA"/>
</dbReference>
<organism evidence="3 4">
    <name type="scientific">Dryococelus australis</name>
    <dbReference type="NCBI Taxonomy" id="614101"/>
    <lineage>
        <taxon>Eukaryota</taxon>
        <taxon>Metazoa</taxon>
        <taxon>Ecdysozoa</taxon>
        <taxon>Arthropoda</taxon>
        <taxon>Hexapoda</taxon>
        <taxon>Insecta</taxon>
        <taxon>Pterygota</taxon>
        <taxon>Neoptera</taxon>
        <taxon>Polyneoptera</taxon>
        <taxon>Phasmatodea</taxon>
        <taxon>Verophasmatodea</taxon>
        <taxon>Anareolatae</taxon>
        <taxon>Phasmatidae</taxon>
        <taxon>Eurycanthinae</taxon>
        <taxon>Dryococelus</taxon>
    </lineage>
</organism>
<protein>
    <recommendedName>
        <fullName evidence="2">Tc1-like transposase DDE domain-containing protein</fullName>
    </recommendedName>
</protein>
<sequence length="363" mass="41436">MDPCYFQDDNARCHFSRATVQWYADNNVRRLDWPSQSPDLNPIEHLWDELDSRVKTRQARPKSIAQLMEWSREEWRRIPVDVLQTLVESMPDRVAAVIATKVALRDYNGVTTTDQTLWTDGTIRVSDEIWAALNGEVLMKAIDVSLEKRRNESAGDGRSLRKTADQRHRRGRFPHAELCNSSGRPLPAHSCTCHWSTCELVVGQSATAPKAGPRRGLCVQTCATPHLNDLICFSQNQPPESMILDKGCSSSEEWMHGVVCETCSIHPWKQTSDLLQGPNVLLTLETKETGEPIENSPINGIVRHDSHVRKSGSNTAENLSRFASVRGDWSDHYTKLRLWRRLGRLDDERIYRREEGETGERRR</sequence>
<comment type="caution">
    <text evidence="3">The sequence shown here is derived from an EMBL/GenBank/DDBJ whole genome shotgun (WGS) entry which is preliminary data.</text>
</comment>
<dbReference type="InterPro" id="IPR036397">
    <property type="entry name" value="RNaseH_sf"/>
</dbReference>
<feature type="domain" description="Tc1-like transposase DDE" evidence="2">
    <location>
        <begin position="9"/>
        <end position="61"/>
    </location>
</feature>
<proteinExistence type="predicted"/>
<dbReference type="Pfam" id="PF13358">
    <property type="entry name" value="DDE_3"/>
    <property type="match status" value="1"/>
</dbReference>
<evidence type="ECO:0000313" key="3">
    <source>
        <dbReference type="EMBL" id="KAJ8876222.1"/>
    </source>
</evidence>
<evidence type="ECO:0000313" key="4">
    <source>
        <dbReference type="Proteomes" id="UP001159363"/>
    </source>
</evidence>
<reference evidence="3 4" key="1">
    <citation type="submission" date="2023-02" db="EMBL/GenBank/DDBJ databases">
        <title>LHISI_Scaffold_Assembly.</title>
        <authorList>
            <person name="Stuart O.P."/>
            <person name="Cleave R."/>
            <person name="Magrath M.J.L."/>
            <person name="Mikheyev A.S."/>
        </authorList>
    </citation>
    <scope>NUCLEOTIDE SEQUENCE [LARGE SCALE GENOMIC DNA]</scope>
    <source>
        <strain evidence="3">Daus_M_001</strain>
        <tissue evidence="3">Leg muscle</tissue>
    </source>
</reference>
<feature type="compositionally biased region" description="Basic and acidic residues" evidence="1">
    <location>
        <begin position="149"/>
        <end position="166"/>
    </location>
</feature>
<evidence type="ECO:0000256" key="1">
    <source>
        <dbReference type="SAM" id="MobiDB-lite"/>
    </source>
</evidence>
<gene>
    <name evidence="3" type="ORF">PR048_024132</name>
</gene>
<dbReference type="Gene3D" id="3.30.420.10">
    <property type="entry name" value="Ribonuclease H-like superfamily/Ribonuclease H"/>
    <property type="match status" value="1"/>
</dbReference>